<dbReference type="KEGG" id="vg:20041428"/>
<organism evidence="12 13">
    <name type="scientific">Aureococcus anophagefferens virus</name>
    <dbReference type="NCBI Taxonomy" id="1474867"/>
    <lineage>
        <taxon>Viruses</taxon>
        <taxon>Varidnaviria</taxon>
        <taxon>Bamfordvirae</taxon>
        <taxon>Nucleocytoviricota</taxon>
        <taxon>Megaviricetes</taxon>
        <taxon>Imitervirales</taxon>
        <taxon>Schizomimiviridae</taxon>
        <taxon>Kratosvirus</taxon>
        <taxon>Kratosvirus quantuckense</taxon>
    </lineage>
</organism>
<dbReference type="SUPFAM" id="SSF55831">
    <property type="entry name" value="Thymidylate synthase/dCMP hydroxymethylase"/>
    <property type="match status" value="1"/>
</dbReference>
<comment type="catalytic activity">
    <reaction evidence="9">
        <text>(6S)-5,6,7,8-tetrahydrofolate + NADP(+) = 7,8-dihydrofolate + NADPH + H(+)</text>
        <dbReference type="Rhea" id="RHEA:15009"/>
        <dbReference type="ChEBI" id="CHEBI:15378"/>
        <dbReference type="ChEBI" id="CHEBI:57451"/>
        <dbReference type="ChEBI" id="CHEBI:57453"/>
        <dbReference type="ChEBI" id="CHEBI:57783"/>
        <dbReference type="ChEBI" id="CHEBI:58349"/>
        <dbReference type="EC" id="1.5.1.3"/>
    </reaction>
</comment>
<comment type="similarity">
    <text evidence="1">In the C-terminal section; belongs to the thymidylate synthase family.</text>
</comment>
<evidence type="ECO:0000256" key="8">
    <source>
        <dbReference type="ARBA" id="ARBA00047344"/>
    </source>
</evidence>
<feature type="active site" evidence="10">
    <location>
        <position position="342"/>
    </location>
</feature>
<keyword evidence="13" id="KW-1185">Reference proteome</keyword>
<dbReference type="NCBIfam" id="TIGR03284">
    <property type="entry name" value="thym_sym"/>
    <property type="match status" value="1"/>
</dbReference>
<evidence type="ECO:0000256" key="7">
    <source>
        <dbReference type="ARBA" id="ARBA00023268"/>
    </source>
</evidence>
<dbReference type="PROSITE" id="PS00091">
    <property type="entry name" value="THYMIDYLATE_SYNTHASE"/>
    <property type="match status" value="1"/>
</dbReference>
<dbReference type="CDD" id="cd00351">
    <property type="entry name" value="TS_Pyrimidine_HMase"/>
    <property type="match status" value="1"/>
</dbReference>
<dbReference type="PANTHER" id="PTHR11548:SF1">
    <property type="entry name" value="THYMIDYLATE SYNTHASE 1"/>
    <property type="match status" value="1"/>
</dbReference>
<dbReference type="PRINTS" id="PR00108">
    <property type="entry name" value="THYMDSNTHASE"/>
</dbReference>
<dbReference type="GeneID" id="20041428"/>
<dbReference type="EC" id="2.1.1.45" evidence="3"/>
<evidence type="ECO:0000256" key="10">
    <source>
        <dbReference type="PROSITE-ProRule" id="PRU10016"/>
    </source>
</evidence>
<comment type="catalytic activity">
    <reaction evidence="8">
        <text>dUMP + (6R)-5,10-methylene-5,6,7,8-tetrahydrofolate = 7,8-dihydrofolate + dTMP</text>
        <dbReference type="Rhea" id="RHEA:12104"/>
        <dbReference type="ChEBI" id="CHEBI:15636"/>
        <dbReference type="ChEBI" id="CHEBI:57451"/>
        <dbReference type="ChEBI" id="CHEBI:63528"/>
        <dbReference type="ChEBI" id="CHEBI:246422"/>
        <dbReference type="EC" id="2.1.1.45"/>
    </reaction>
</comment>
<feature type="domain" description="DHFR" evidence="11">
    <location>
        <begin position="1"/>
        <end position="187"/>
    </location>
</feature>
<comment type="similarity">
    <text evidence="2">In the N-terminal section; belongs to the dihydrofolate reductase family.</text>
</comment>
<dbReference type="Pfam" id="PF00303">
    <property type="entry name" value="Thymidylat_synt"/>
    <property type="match status" value="1"/>
</dbReference>
<dbReference type="InterPro" id="IPR000398">
    <property type="entry name" value="Thymidylate_synthase"/>
</dbReference>
<dbReference type="InterPro" id="IPR001796">
    <property type="entry name" value="DHFR_dom"/>
</dbReference>
<proteinExistence type="inferred from homology"/>
<dbReference type="PROSITE" id="PS51330">
    <property type="entry name" value="DHFR_2"/>
    <property type="match status" value="1"/>
</dbReference>
<evidence type="ECO:0000256" key="6">
    <source>
        <dbReference type="ARBA" id="ARBA00022727"/>
    </source>
</evidence>
<evidence type="ECO:0000256" key="5">
    <source>
        <dbReference type="ARBA" id="ARBA00022679"/>
    </source>
</evidence>
<sequence length="460" mass="53170">MSIIFSVNEIGLFGVKNNNELAYTCTEDMKRFVTISKSIGNVVMGRNTFESLGCKPLKDRKNIIITSKENYSDKHKDIIVIKSIEDAFDIVHEPLFIGGSQIITSIFNSNLKFKIHTIYKTIYNHTSFINNGIFLNIEFENYDNVSKYSSKSGVKSIAGKYDMNVTYETLKIKKNYSYEYNYINQMKEMITLWPRMTRNGLTHSKFGVKFTYDCSNGKIPMLTTKKVAWKICIKELLWFLSGKTDNKSLNDNNVHIWDGNSTREFLDSRGLNEYPEGTLGPVYGFQWRYWGDKYIDANTEYTNGFDQIKHCEELIKNDPHSRRIIFSAWNVSDIDKMALPPCHILCQFYVEADDTLNLQFYQRSGDMFLGIPFNMVSYSVLLHIMCKKTGKKPGLVHHIIGDAHVYHNHIDAVNEQYNNVINSQPTIEITDIKDWNEYSIDDFKINDYKCAEAIKAPMSA</sequence>
<dbReference type="InterPro" id="IPR045097">
    <property type="entry name" value="Thymidate_synth/dCMP_Mease"/>
</dbReference>
<dbReference type="EMBL" id="KJ645900">
    <property type="protein sequence ID" value="AII17128.1"/>
    <property type="molecule type" value="Genomic_DNA"/>
</dbReference>
<evidence type="ECO:0000259" key="11">
    <source>
        <dbReference type="PROSITE" id="PS51330"/>
    </source>
</evidence>
<protein>
    <recommendedName>
        <fullName evidence="3">thymidylate synthase</fullName>
        <ecNumber evidence="3">2.1.1.45</ecNumber>
    </recommendedName>
</protein>
<name>A0A076FMI9_9VIRU</name>
<evidence type="ECO:0000313" key="13">
    <source>
        <dbReference type="Proteomes" id="UP000028667"/>
    </source>
</evidence>
<evidence type="ECO:0000256" key="1">
    <source>
        <dbReference type="ARBA" id="ARBA00006900"/>
    </source>
</evidence>
<dbReference type="GO" id="GO:0032259">
    <property type="term" value="P:methylation"/>
    <property type="evidence" value="ECO:0007669"/>
    <property type="project" value="UniProtKB-KW"/>
</dbReference>
<evidence type="ECO:0000256" key="2">
    <source>
        <dbReference type="ARBA" id="ARBA00010176"/>
    </source>
</evidence>
<dbReference type="CDD" id="cd00209">
    <property type="entry name" value="DHFR"/>
    <property type="match status" value="1"/>
</dbReference>
<dbReference type="GO" id="GO:0006231">
    <property type="term" value="P:dTMP biosynthetic process"/>
    <property type="evidence" value="ECO:0007669"/>
    <property type="project" value="InterPro"/>
</dbReference>
<dbReference type="Gene3D" id="3.30.572.10">
    <property type="entry name" value="Thymidylate synthase/dCMP hydroxymethylase domain"/>
    <property type="match status" value="1"/>
</dbReference>
<reference evidence="12 13" key="1">
    <citation type="journal article" date="2014" name="Virology">
        <title>Genome of brown tide virus (AaV), the little giant of the Megaviridae, elucidates NCLDV genome expansion and host-virus coevolution.</title>
        <authorList>
            <person name="Moniruzzaman M."/>
            <person name="LeCleir G.R."/>
            <person name="Brown C.M."/>
            <person name="Gobler C.J."/>
            <person name="Bidle K.D."/>
            <person name="Wilson W.H."/>
            <person name="Wilhelm S.W."/>
        </authorList>
    </citation>
    <scope>NUCLEOTIDE SEQUENCE [LARGE SCALE GENOMIC DNA]</scope>
    <source>
        <strain evidence="12">BtV-01</strain>
    </source>
</reference>
<evidence type="ECO:0000256" key="4">
    <source>
        <dbReference type="ARBA" id="ARBA00022603"/>
    </source>
</evidence>
<keyword evidence="6" id="KW-0545">Nucleotide biosynthesis</keyword>
<dbReference type="InterPro" id="IPR023451">
    <property type="entry name" value="Thymidate_synth/dCMP_Mease_dom"/>
</dbReference>
<evidence type="ECO:0000256" key="9">
    <source>
        <dbReference type="ARBA" id="ARBA00048873"/>
    </source>
</evidence>
<dbReference type="GO" id="GO:0046654">
    <property type="term" value="P:tetrahydrofolate biosynthetic process"/>
    <property type="evidence" value="ECO:0007669"/>
    <property type="project" value="InterPro"/>
</dbReference>
<evidence type="ECO:0000256" key="3">
    <source>
        <dbReference type="ARBA" id="ARBA00011947"/>
    </source>
</evidence>
<evidence type="ECO:0000313" key="12">
    <source>
        <dbReference type="EMBL" id="AII17128.1"/>
    </source>
</evidence>
<dbReference type="HAMAP" id="MF_00008">
    <property type="entry name" value="Thymidy_synth_bact"/>
    <property type="match status" value="1"/>
</dbReference>
<dbReference type="Pfam" id="PF00186">
    <property type="entry name" value="DHFR_1"/>
    <property type="match status" value="1"/>
</dbReference>
<dbReference type="InterPro" id="IPR024072">
    <property type="entry name" value="DHFR-like_dom_sf"/>
</dbReference>
<dbReference type="OrthoDB" id="13491at10239"/>
<accession>A0A076FMI9</accession>
<keyword evidence="4" id="KW-0489">Methyltransferase</keyword>
<dbReference type="GO" id="GO:0004146">
    <property type="term" value="F:dihydrofolate reductase activity"/>
    <property type="evidence" value="ECO:0007669"/>
    <property type="project" value="UniProtKB-EC"/>
</dbReference>
<dbReference type="Proteomes" id="UP000028667">
    <property type="component" value="Segment"/>
</dbReference>
<dbReference type="PANTHER" id="PTHR11548">
    <property type="entry name" value="THYMIDYLATE SYNTHASE 1"/>
    <property type="match status" value="1"/>
</dbReference>
<dbReference type="InterPro" id="IPR036926">
    <property type="entry name" value="Thymidate_synth/dCMP_Mease_sf"/>
</dbReference>
<dbReference type="RefSeq" id="YP_009052132.1">
    <property type="nucleotide sequence ID" value="NC_024697.1"/>
</dbReference>
<dbReference type="SUPFAM" id="SSF53597">
    <property type="entry name" value="Dihydrofolate reductase-like"/>
    <property type="match status" value="1"/>
</dbReference>
<keyword evidence="7" id="KW-0511">Multifunctional enzyme</keyword>
<dbReference type="InterPro" id="IPR020940">
    <property type="entry name" value="Thymidylate_synthase_AS"/>
</dbReference>
<dbReference type="Gene3D" id="3.40.430.10">
    <property type="entry name" value="Dihydrofolate Reductase, subunit A"/>
    <property type="match status" value="1"/>
</dbReference>
<dbReference type="GO" id="GO:0004799">
    <property type="term" value="F:thymidylate synthase activity"/>
    <property type="evidence" value="ECO:0007669"/>
    <property type="project" value="UniProtKB-EC"/>
</dbReference>
<gene>
    <name evidence="12" type="ORF">AaV_054</name>
</gene>
<keyword evidence="5" id="KW-0808">Transferase</keyword>